<evidence type="ECO:0000256" key="4">
    <source>
        <dbReference type="ARBA" id="ARBA00022722"/>
    </source>
</evidence>
<evidence type="ECO:0000256" key="2">
    <source>
        <dbReference type="ARBA" id="ARBA00004123"/>
    </source>
</evidence>
<reference evidence="9" key="1">
    <citation type="submission" date="2021-07" db="EMBL/GenBank/DDBJ databases">
        <authorList>
            <person name="Catto M.A."/>
            <person name="Jacobson A."/>
            <person name="Kennedy G."/>
            <person name="Labadie P."/>
            <person name="Hunt B.G."/>
            <person name="Srinivasan R."/>
        </authorList>
    </citation>
    <scope>NUCLEOTIDE SEQUENCE</scope>
    <source>
        <strain evidence="9">PL_HMW_Pooled</strain>
        <tissue evidence="9">Head</tissue>
    </source>
</reference>
<comment type="caution">
    <text evidence="9">The sequence shown here is derived from an EMBL/GenBank/DDBJ whole genome shotgun (WGS) entry which is preliminary data.</text>
</comment>
<keyword evidence="5" id="KW-0479">Metal-binding</keyword>
<name>A0AAE1HS13_9NEOP</name>
<proteinExistence type="inferred from homology"/>
<feature type="domain" description="DDE Tnp4" evidence="8">
    <location>
        <begin position="352"/>
        <end position="508"/>
    </location>
</feature>
<comment type="cofactor">
    <cofactor evidence="1">
        <name>a divalent metal cation</name>
        <dbReference type="ChEBI" id="CHEBI:60240"/>
    </cofactor>
</comment>
<dbReference type="GO" id="GO:0004518">
    <property type="term" value="F:nuclease activity"/>
    <property type="evidence" value="ECO:0007669"/>
    <property type="project" value="UniProtKB-KW"/>
</dbReference>
<gene>
    <name evidence="9" type="ORF">KUF71_014599</name>
</gene>
<dbReference type="GO" id="GO:0016787">
    <property type="term" value="F:hydrolase activity"/>
    <property type="evidence" value="ECO:0007669"/>
    <property type="project" value="UniProtKB-KW"/>
</dbReference>
<dbReference type="InterPro" id="IPR027806">
    <property type="entry name" value="HARBI1_dom"/>
</dbReference>
<dbReference type="Proteomes" id="UP001219518">
    <property type="component" value="Unassembled WGS sequence"/>
</dbReference>
<dbReference type="PANTHER" id="PTHR22930">
    <property type="match status" value="1"/>
</dbReference>
<evidence type="ECO:0000256" key="7">
    <source>
        <dbReference type="ARBA" id="ARBA00023242"/>
    </source>
</evidence>
<evidence type="ECO:0000256" key="5">
    <source>
        <dbReference type="ARBA" id="ARBA00022723"/>
    </source>
</evidence>
<evidence type="ECO:0000259" key="8">
    <source>
        <dbReference type="Pfam" id="PF13359"/>
    </source>
</evidence>
<comment type="similarity">
    <text evidence="3">Belongs to the HARBI1 family.</text>
</comment>
<evidence type="ECO:0000313" key="10">
    <source>
        <dbReference type="Proteomes" id="UP001219518"/>
    </source>
</evidence>
<dbReference type="Pfam" id="PF13359">
    <property type="entry name" value="DDE_Tnp_4"/>
    <property type="match status" value="1"/>
</dbReference>
<dbReference type="EMBL" id="JAHWGI010001250">
    <property type="protein sequence ID" value="KAK3926352.1"/>
    <property type="molecule type" value="Genomic_DNA"/>
</dbReference>
<evidence type="ECO:0000256" key="6">
    <source>
        <dbReference type="ARBA" id="ARBA00022801"/>
    </source>
</evidence>
<dbReference type="AlphaFoldDB" id="A0AAE1HS13"/>
<dbReference type="InterPro" id="IPR045249">
    <property type="entry name" value="HARBI1-like"/>
</dbReference>
<protein>
    <submittedName>
        <fullName evidence="9">Nuclease</fullName>
    </submittedName>
</protein>
<dbReference type="GO" id="GO:0005634">
    <property type="term" value="C:nucleus"/>
    <property type="evidence" value="ECO:0007669"/>
    <property type="project" value="UniProtKB-SubCell"/>
</dbReference>
<accession>A0AAE1HS13</accession>
<reference evidence="9" key="2">
    <citation type="journal article" date="2023" name="BMC Genomics">
        <title>Pest status, molecular evolution, and epigenetic factors derived from the genome assembly of Frankliniella fusca, a thysanopteran phytovirus vector.</title>
        <authorList>
            <person name="Catto M.A."/>
            <person name="Labadie P.E."/>
            <person name="Jacobson A.L."/>
            <person name="Kennedy G.G."/>
            <person name="Srinivasan R."/>
            <person name="Hunt B.G."/>
        </authorList>
    </citation>
    <scope>NUCLEOTIDE SEQUENCE</scope>
    <source>
        <strain evidence="9">PL_HMW_Pooled</strain>
    </source>
</reference>
<evidence type="ECO:0000256" key="1">
    <source>
        <dbReference type="ARBA" id="ARBA00001968"/>
    </source>
</evidence>
<dbReference type="GO" id="GO:0046872">
    <property type="term" value="F:metal ion binding"/>
    <property type="evidence" value="ECO:0007669"/>
    <property type="project" value="UniProtKB-KW"/>
</dbReference>
<keyword evidence="7" id="KW-0539">Nucleus</keyword>
<sequence>MIGTEGALAPLKLSEVEGNEDVDAEVADKATLLDIDDFIVELDGNSPHTNKFAEVEDDNLEMHDEALGGSPNLESSMAIKRMPQTYGTNDSFTMIDLTKFEEDEWPMVLNGSPKQSVTEVAHSPVNSIFTLPQIRILASHQAWKGSMTRTQQLLCLIIGQYGGATAQLEAVQKAIEENTSTLNRLLETLLHLKIDYDYFEDRPQDAVEHRRRLNLQIHERFYIRDYNNPLDLSVTEFVRLYRMPQRDVTDLCNTSRPYVAQRTSPQQTSLMRKLLITLSFYACGSYQRLLGRSIDAAVSQSTVSRIIREITTAFNHPHILSRFIRFPLTQEERAVVIQRNERLGMPRVLGVIDGTLLRLSYLPRNEERQSFYSRKGFLSLNNQIICDADLNIMNVDARWPGSVTDNLIWQASAARDVVEAAYWEGRCWLLGYNGYFTAPWLHVPLLHAEPGTPEFIYTQLNCRCRNVVERCIGVLKSRWRLLCCDRCVNYRNATYAGQIFNACCVMHNYCNGRRVDIPAPLFENNDDVEVDFEPPPELPVGIQERGMQEMQFLINYANQRRNDRDDIVHAL</sequence>
<evidence type="ECO:0000256" key="3">
    <source>
        <dbReference type="ARBA" id="ARBA00006958"/>
    </source>
</evidence>
<comment type="subcellular location">
    <subcellularLocation>
        <location evidence="2">Nucleus</location>
    </subcellularLocation>
</comment>
<organism evidence="9 10">
    <name type="scientific">Frankliniella fusca</name>
    <dbReference type="NCBI Taxonomy" id="407009"/>
    <lineage>
        <taxon>Eukaryota</taxon>
        <taxon>Metazoa</taxon>
        <taxon>Ecdysozoa</taxon>
        <taxon>Arthropoda</taxon>
        <taxon>Hexapoda</taxon>
        <taxon>Insecta</taxon>
        <taxon>Pterygota</taxon>
        <taxon>Neoptera</taxon>
        <taxon>Paraneoptera</taxon>
        <taxon>Thysanoptera</taxon>
        <taxon>Terebrantia</taxon>
        <taxon>Thripoidea</taxon>
        <taxon>Thripidae</taxon>
        <taxon>Frankliniella</taxon>
    </lineage>
</organism>
<keyword evidence="4" id="KW-0540">Nuclease</keyword>
<evidence type="ECO:0000313" key="9">
    <source>
        <dbReference type="EMBL" id="KAK3926352.1"/>
    </source>
</evidence>
<dbReference type="PANTHER" id="PTHR22930:SF289">
    <property type="entry name" value="DDE TNP4 DOMAIN-CONTAINING PROTEIN-RELATED"/>
    <property type="match status" value="1"/>
</dbReference>
<keyword evidence="6" id="KW-0378">Hydrolase</keyword>
<keyword evidence="10" id="KW-1185">Reference proteome</keyword>